<dbReference type="Gene3D" id="3.30.40.10">
    <property type="entry name" value="Zinc/RING finger domain, C3HC4 (zinc finger)"/>
    <property type="match status" value="1"/>
</dbReference>
<reference evidence="6 7" key="1">
    <citation type="submission" date="2023-02" db="EMBL/GenBank/DDBJ databases">
        <title>LHISI_Scaffold_Assembly.</title>
        <authorList>
            <person name="Stuart O.P."/>
            <person name="Cleave R."/>
            <person name="Magrath M.J.L."/>
            <person name="Mikheyev A.S."/>
        </authorList>
    </citation>
    <scope>NUCLEOTIDE SEQUENCE [LARGE SCALE GENOMIC DNA]</scope>
    <source>
        <strain evidence="6">Daus_M_001</strain>
        <tissue evidence="6">Leg muscle</tissue>
    </source>
</reference>
<keyword evidence="7" id="KW-1185">Reference proteome</keyword>
<evidence type="ECO:0000313" key="7">
    <source>
        <dbReference type="Proteomes" id="UP001159363"/>
    </source>
</evidence>
<evidence type="ECO:0000259" key="5">
    <source>
        <dbReference type="PROSITE" id="PS50089"/>
    </source>
</evidence>
<evidence type="ECO:0000256" key="2">
    <source>
        <dbReference type="ARBA" id="ARBA00022833"/>
    </source>
</evidence>
<evidence type="ECO:0000313" key="6">
    <source>
        <dbReference type="EMBL" id="KAJ8886347.1"/>
    </source>
</evidence>
<feature type="domain" description="RING-type" evidence="5">
    <location>
        <begin position="296"/>
        <end position="335"/>
    </location>
</feature>
<dbReference type="EMBL" id="JARBHB010000004">
    <property type="protein sequence ID" value="KAJ8886347.1"/>
    <property type="molecule type" value="Genomic_DNA"/>
</dbReference>
<evidence type="ECO:0000256" key="1">
    <source>
        <dbReference type="ARBA" id="ARBA00022771"/>
    </source>
</evidence>
<organism evidence="6 7">
    <name type="scientific">Dryococelus australis</name>
    <dbReference type="NCBI Taxonomy" id="614101"/>
    <lineage>
        <taxon>Eukaryota</taxon>
        <taxon>Metazoa</taxon>
        <taxon>Ecdysozoa</taxon>
        <taxon>Arthropoda</taxon>
        <taxon>Hexapoda</taxon>
        <taxon>Insecta</taxon>
        <taxon>Pterygota</taxon>
        <taxon>Neoptera</taxon>
        <taxon>Polyneoptera</taxon>
        <taxon>Phasmatodea</taxon>
        <taxon>Verophasmatodea</taxon>
        <taxon>Anareolatae</taxon>
        <taxon>Phasmatidae</taxon>
        <taxon>Eurycanthinae</taxon>
        <taxon>Dryococelus</taxon>
    </lineage>
</organism>
<evidence type="ECO:0000256" key="4">
    <source>
        <dbReference type="SAM" id="Phobius"/>
    </source>
</evidence>
<feature type="transmembrane region" description="Helical" evidence="4">
    <location>
        <begin position="160"/>
        <end position="176"/>
    </location>
</feature>
<name>A0ABQ9HPT7_9NEOP</name>
<sequence>MVWGSICTCMCCFVDFINKLSDLCARFWFCVLELVWFVLHRAWEGLQTFHHDFTWFLSITGQRFVFLYYLFCECSLCVTTFVGNVFIFVNDLFLSCISLAARFVYEVQEAAHAVQSFISSLVSISQQLLTKIGHFWHHLLFGIPLGICNLLILAVSFMRYMLGCFWIILLLCYHFLGEFFSGIPQDALIGLAGMLIVVAAFFRWYSVMLLRRHTVLGLKYLVHFVYLCLARTLLITKHICIKIWVSMKLHLPQVFHIPSSCLHVLLRWLNVARRNLINASPFHVCNCEMVRRPFTCVVCFDEERRVVVKPCNHLLVCSECGRRLEQDRAVCPMCRTRVEEYVHTYMS</sequence>
<dbReference type="SUPFAM" id="SSF57850">
    <property type="entry name" value="RING/U-box"/>
    <property type="match status" value="1"/>
</dbReference>
<dbReference type="InterPro" id="IPR001841">
    <property type="entry name" value="Znf_RING"/>
</dbReference>
<dbReference type="SMART" id="SM00184">
    <property type="entry name" value="RING"/>
    <property type="match status" value="1"/>
</dbReference>
<accession>A0ABQ9HPT7</accession>
<keyword evidence="1 3" id="KW-0479">Metal-binding</keyword>
<evidence type="ECO:0000256" key="3">
    <source>
        <dbReference type="PROSITE-ProRule" id="PRU00175"/>
    </source>
</evidence>
<feature type="transmembrane region" description="Helical" evidence="4">
    <location>
        <begin position="135"/>
        <end position="153"/>
    </location>
</feature>
<comment type="caution">
    <text evidence="6">The sequence shown here is derived from an EMBL/GenBank/DDBJ whole genome shotgun (WGS) entry which is preliminary data.</text>
</comment>
<keyword evidence="4" id="KW-1133">Transmembrane helix</keyword>
<dbReference type="PROSITE" id="PS50089">
    <property type="entry name" value="ZF_RING_2"/>
    <property type="match status" value="1"/>
</dbReference>
<feature type="transmembrane region" description="Helical" evidence="4">
    <location>
        <begin position="64"/>
        <end position="89"/>
    </location>
</feature>
<proteinExistence type="predicted"/>
<keyword evidence="4" id="KW-0812">Transmembrane</keyword>
<keyword evidence="1 3" id="KW-0863">Zinc-finger</keyword>
<keyword evidence="2" id="KW-0862">Zinc</keyword>
<dbReference type="Proteomes" id="UP001159363">
    <property type="component" value="Chromosome X"/>
</dbReference>
<gene>
    <name evidence="6" type="ORF">PR048_012558</name>
</gene>
<protein>
    <recommendedName>
        <fullName evidence="5">RING-type domain-containing protein</fullName>
    </recommendedName>
</protein>
<keyword evidence="4" id="KW-0472">Membrane</keyword>
<feature type="transmembrane region" description="Helical" evidence="4">
    <location>
        <begin position="188"/>
        <end position="208"/>
    </location>
</feature>
<dbReference type="Pfam" id="PF13920">
    <property type="entry name" value="zf-C3HC4_3"/>
    <property type="match status" value="1"/>
</dbReference>
<dbReference type="InterPro" id="IPR013083">
    <property type="entry name" value="Znf_RING/FYVE/PHD"/>
</dbReference>